<name>A0A2U3K626_9BACT</name>
<reference evidence="3" key="1">
    <citation type="submission" date="2018-02" db="EMBL/GenBank/DDBJ databases">
        <authorList>
            <person name="Hausmann B."/>
        </authorList>
    </citation>
    <scope>NUCLEOTIDE SEQUENCE [LARGE SCALE GENOMIC DNA]</scope>
    <source>
        <strain evidence="3">Peat soil MAG SbA1</strain>
    </source>
</reference>
<accession>A0A2U3K626</accession>
<protein>
    <submittedName>
        <fullName evidence="2">Uncharacterized protein</fullName>
    </submittedName>
</protein>
<proteinExistence type="predicted"/>
<sequence>MKKPDSRSQTCESVLGQHEPSARPEDSMCRRDGRMIFTLEEPHQTQAANLWEMAADPQTGSPSGKPTKLTNWCGINPCKARVSKDGKRRVTRKHSIKPAPVEAITAMRQLSETFSKVETPKLLLTNAPQTTQNDQQRAEGEWVQ</sequence>
<feature type="region of interest" description="Disordered" evidence="1">
    <location>
        <begin position="1"/>
        <end position="28"/>
    </location>
</feature>
<dbReference type="EMBL" id="OMOD01000046">
    <property type="protein sequence ID" value="SPF35125.1"/>
    <property type="molecule type" value="Genomic_DNA"/>
</dbReference>
<gene>
    <name evidence="2" type="ORF">SBA1_140015</name>
</gene>
<evidence type="ECO:0000256" key="1">
    <source>
        <dbReference type="SAM" id="MobiDB-lite"/>
    </source>
</evidence>
<dbReference type="AlphaFoldDB" id="A0A2U3K626"/>
<evidence type="ECO:0000313" key="2">
    <source>
        <dbReference type="EMBL" id="SPF35125.1"/>
    </source>
</evidence>
<feature type="region of interest" description="Disordered" evidence="1">
    <location>
        <begin position="121"/>
        <end position="144"/>
    </location>
</feature>
<evidence type="ECO:0000313" key="3">
    <source>
        <dbReference type="Proteomes" id="UP000238701"/>
    </source>
</evidence>
<organism evidence="2 3">
    <name type="scientific">Candidatus Sulfotelmatobacter kueseliae</name>
    <dbReference type="NCBI Taxonomy" id="2042962"/>
    <lineage>
        <taxon>Bacteria</taxon>
        <taxon>Pseudomonadati</taxon>
        <taxon>Acidobacteriota</taxon>
        <taxon>Terriglobia</taxon>
        <taxon>Terriglobales</taxon>
        <taxon>Candidatus Korobacteraceae</taxon>
        <taxon>Candidatus Sulfotelmatobacter</taxon>
    </lineage>
</organism>
<feature type="compositionally biased region" description="Polar residues" evidence="1">
    <location>
        <begin position="126"/>
        <end position="135"/>
    </location>
</feature>
<dbReference type="Proteomes" id="UP000238701">
    <property type="component" value="Unassembled WGS sequence"/>
</dbReference>